<feature type="compositionally biased region" description="Basic residues" evidence="1">
    <location>
        <begin position="226"/>
        <end position="238"/>
    </location>
</feature>
<dbReference type="Pfam" id="PF12783">
    <property type="entry name" value="Sec7-like_HUS"/>
    <property type="match status" value="1"/>
</dbReference>
<evidence type="ECO:0000256" key="1">
    <source>
        <dbReference type="SAM" id="MobiDB-lite"/>
    </source>
</evidence>
<dbReference type="SMART" id="SM00222">
    <property type="entry name" value="Sec7"/>
    <property type="match status" value="1"/>
</dbReference>
<feature type="compositionally biased region" description="Polar residues" evidence="1">
    <location>
        <begin position="242"/>
        <end position="252"/>
    </location>
</feature>
<keyword evidence="2" id="KW-1133">Transmembrane helix</keyword>
<dbReference type="InterPro" id="IPR035999">
    <property type="entry name" value="Sec7_dom_sf"/>
</dbReference>
<feature type="region of interest" description="Disordered" evidence="1">
    <location>
        <begin position="594"/>
        <end position="635"/>
    </location>
</feature>
<dbReference type="Pfam" id="PF01369">
    <property type="entry name" value="Sec7"/>
    <property type="match status" value="1"/>
</dbReference>
<dbReference type="PhylomeDB" id="A7SXN1"/>
<dbReference type="InterPro" id="IPR056604">
    <property type="entry name" value="GBF1-like_TPR"/>
</dbReference>
<dbReference type="Gene3D" id="1.10.220.20">
    <property type="match status" value="1"/>
</dbReference>
<feature type="compositionally biased region" description="Low complexity" evidence="1">
    <location>
        <begin position="261"/>
        <end position="276"/>
    </location>
</feature>
<dbReference type="GO" id="GO:0005737">
    <property type="term" value="C:cytoplasm"/>
    <property type="evidence" value="ECO:0007669"/>
    <property type="project" value="UniProtKB-ARBA"/>
</dbReference>
<dbReference type="InParanoid" id="A7SXN1"/>
<dbReference type="eggNOG" id="KOG0928">
    <property type="taxonomic scope" value="Eukaryota"/>
</dbReference>
<dbReference type="EMBL" id="DS469891">
    <property type="protein sequence ID" value="EDO31538.1"/>
    <property type="molecule type" value="Genomic_DNA"/>
</dbReference>
<proteinExistence type="predicted"/>
<dbReference type="Gene3D" id="1.10.1000.11">
    <property type="entry name" value="Arf Nucleotide-binding Site Opener,domain 2"/>
    <property type="match status" value="1"/>
</dbReference>
<dbReference type="InterPro" id="IPR023394">
    <property type="entry name" value="Sec7_C_sf"/>
</dbReference>
<feature type="region of interest" description="Disordered" evidence="1">
    <location>
        <begin position="223"/>
        <end position="321"/>
    </location>
</feature>
<dbReference type="GO" id="GO:0012505">
    <property type="term" value="C:endomembrane system"/>
    <property type="evidence" value="ECO:0007669"/>
    <property type="project" value="UniProtKB-ARBA"/>
</dbReference>
<sequence length="1704" mass="190394">MATLRNGVYIVQGEMSLVVSALRRNARWGSHSHQDEEQDPLLHGFSQLKEQLSTVDDLSEVDVNTFLGPFLDVIRSEDTTGPITGVALTSVNKFLSYGLIDPTSESAASGIENLADAVTHARFVGTDPSSDEVVLMKILQVLRTLLLTPVGAHMTNESVCEIMQSCFRICFETRLSELLRRSAEQTLMDMVQLLFSRLPQFKDDFKPGQMTNIRKVFKRAGAIASGKRKKHFSPKPKRSHLESPSQTAQESQDPPEHTPIGQPTESQSEQTQGESTTEPEETSSRRSSTATDDTKPERGLSDADAANDQGGPSDEEESNASTVITDHMEEDVSTDLASLDEGDDNVEEVQAEGTAAPDDYVNPRGVRFTPQQPAKEGSTGPLVPYGLPCIRELFRFLISLINPQDRHNSEAMIHMGLSLLTVALESGAHHLGTFTSLINLVKDELCKNLFLLIQCDFLGLFAMALRVCFLLFEALRVHLKLQFEMFFKKLMEILTMDMQGVHYEKRELVLDAINQLFRVPNLVTELYLNYDCDLYSANVFEELCKLLSKNAFPAGSLFSVHLLALDALLGVVQSVEGHCHAALVSSVEKALEDSMPVEKEKKKKTKEKTGDDDSGTDEHCETPTHPPSPPTSGYAMAQRMTKCVDLAGERFHSLSVGRLFSSCLPTPETLAMLKQRKKLLQAGSEHFNNKPKKGIEFLQEHGLLHTPLDPEEMARLLRENPRLDKKTIGEYIGKKDNSKVLDAFVRSFEFHDLRVDEGLRQFLESFRLPGESPVIEHIMEFFSEVFFECNPEVYANKDAVFTLAYAVIMLNVDQHNANIKQQKPMVLEDFKRNLRKINGGNDFPATMLEEIFTCIKNEEIVMPAERTGRIRDTYEWKVLLKRSLTPEGKYVSAVGSSFDQDLFCIIWGPTVAALSYVYDNGVEKSVVQKAITGFRKCSLISAHYSLSDVFDNLVISLCKFTTLLAPPEAGESLAVAFGSNLKAQQSARTLFALAHRHGDILREGWKNIMDCMLQLFKAKLLPKSMVEAEDFVSGRVSLLKEELPTARSVEPNTSIFSWYQYLVNPEPANTRGQTPEDKEAQKQAQLMIRDLHPELLITESKFLRFESLNELIKVLTFTSNPDTYESVGAHCDEEAAGFCLELLIRVVLQNRDRVSLLWHTVRDHVYVTEYVPDLTIIICLVERSVVGLLRLAIRLLRKEEISNEVLTTLRVLLMMKHSVLMACGRQISFGLHELLRTNAASITSTRDWVTVFTLLECVGAAATPPTVTPGPKPDKADSDSGISDGVSSCDSQIGLFTAIEAEPDISASAVGDAWLLISKEDSEGSPINQYDLTVSVQLNKHDSKCFVKSCQSLTFLIQDCAHVSKENFLHCVHAVRVYTEASLNGGTGFRQNEKNLKDLSADNKSGSWGRSSKKGVPAKSSKKSPTAITKRKAARSAGSSPATSEDELEIYETINNAYDAMALQLIELMYALHTCAASFYGRNDFKSDLSETGAEMSFLWTKCWCPLLQGIARLCCDNRKEVRMSALTFLQRALLVQDMQVLSAVEWESCFNKVLFPMLSRLLEVPNPDDPIGLEETRMRAATLLSKVFLQHLSPLLSLSTFTALWLTILDFMDKYMHADKSDLLFEAIPESLKNMLLVMSTAGIFHQEDYMLSLGNRPVEPSGSARLVRSDSDVHRYSALWQVTWERIDCFLPNLKNELFSRS</sequence>
<feature type="compositionally biased region" description="Basic and acidic residues" evidence="1">
    <location>
        <begin position="607"/>
        <end position="622"/>
    </location>
</feature>
<dbReference type="PANTHER" id="PTHR10663:SF388">
    <property type="entry name" value="GOLGI-SPECIFIC BREFELDIN A-RESISTANCE GUANINE NUCLEOTIDE EXCHANGE FACTOR 1"/>
    <property type="match status" value="1"/>
</dbReference>
<evidence type="ECO:0000313" key="4">
    <source>
        <dbReference type="EMBL" id="EDO31538.1"/>
    </source>
</evidence>
<evidence type="ECO:0000259" key="3">
    <source>
        <dbReference type="PROSITE" id="PS50190"/>
    </source>
</evidence>
<dbReference type="HOGENOM" id="CLU_001204_2_0_1"/>
<dbReference type="Pfam" id="PF23325">
    <property type="entry name" value="TPR_28"/>
    <property type="match status" value="1"/>
</dbReference>
<dbReference type="InterPro" id="IPR000904">
    <property type="entry name" value="Sec7_dom"/>
</dbReference>
<feature type="compositionally biased region" description="Basic and acidic residues" evidence="1">
    <location>
        <begin position="292"/>
        <end position="301"/>
    </location>
</feature>
<feature type="domain" description="SEC7" evidence="3">
    <location>
        <begin position="669"/>
        <end position="858"/>
    </location>
</feature>
<dbReference type="GO" id="GO:0032012">
    <property type="term" value="P:regulation of ARF protein signal transduction"/>
    <property type="evidence" value="ECO:0007669"/>
    <property type="project" value="InterPro"/>
</dbReference>
<dbReference type="GO" id="GO:0016192">
    <property type="term" value="P:vesicle-mediated transport"/>
    <property type="evidence" value="ECO:0007669"/>
    <property type="project" value="UniProtKB-ARBA"/>
</dbReference>
<dbReference type="CDD" id="cd00171">
    <property type="entry name" value="Sec7"/>
    <property type="match status" value="1"/>
</dbReference>
<dbReference type="SUPFAM" id="SSF48371">
    <property type="entry name" value="ARM repeat"/>
    <property type="match status" value="1"/>
</dbReference>
<accession>A7SXN1</accession>
<dbReference type="Proteomes" id="UP000001593">
    <property type="component" value="Unassembled WGS sequence"/>
</dbReference>
<dbReference type="InterPro" id="IPR032691">
    <property type="entry name" value="Mon2/Sec7/BIG1-like_HUS"/>
</dbReference>
<dbReference type="PROSITE" id="PS50190">
    <property type="entry name" value="SEC7"/>
    <property type="match status" value="1"/>
</dbReference>
<keyword evidence="5" id="KW-1185">Reference proteome</keyword>
<feature type="non-terminal residue" evidence="4">
    <location>
        <position position="1"/>
    </location>
</feature>
<name>A7SXN1_NEMVE</name>
<evidence type="ECO:0000313" key="5">
    <source>
        <dbReference type="Proteomes" id="UP000001593"/>
    </source>
</evidence>
<feature type="region of interest" description="Disordered" evidence="1">
    <location>
        <begin position="1265"/>
        <end position="1285"/>
    </location>
</feature>
<dbReference type="GO" id="GO:0005085">
    <property type="term" value="F:guanyl-nucleotide exchange factor activity"/>
    <property type="evidence" value="ECO:0007669"/>
    <property type="project" value="InterPro"/>
</dbReference>
<feature type="region of interest" description="Disordered" evidence="1">
    <location>
        <begin position="1394"/>
        <end position="1441"/>
    </location>
</feature>
<evidence type="ECO:0000256" key="2">
    <source>
        <dbReference type="SAM" id="Phobius"/>
    </source>
</evidence>
<dbReference type="STRING" id="45351.A7SXN1"/>
<organism evidence="4 5">
    <name type="scientific">Nematostella vectensis</name>
    <name type="common">Starlet sea anemone</name>
    <dbReference type="NCBI Taxonomy" id="45351"/>
    <lineage>
        <taxon>Eukaryota</taxon>
        <taxon>Metazoa</taxon>
        <taxon>Cnidaria</taxon>
        <taxon>Anthozoa</taxon>
        <taxon>Hexacorallia</taxon>
        <taxon>Actiniaria</taxon>
        <taxon>Edwardsiidae</taxon>
        <taxon>Nematostella</taxon>
    </lineage>
</organism>
<keyword evidence="2" id="KW-0472">Membrane</keyword>
<dbReference type="InterPro" id="IPR016024">
    <property type="entry name" value="ARM-type_fold"/>
</dbReference>
<dbReference type="SUPFAM" id="SSF48425">
    <property type="entry name" value="Sec7 domain"/>
    <property type="match status" value="1"/>
</dbReference>
<gene>
    <name evidence="4" type="ORF">NEMVEDRAFT_v1g136901</name>
</gene>
<dbReference type="OMA" id="CRDIRHH"/>
<feature type="transmembrane region" description="Helical" evidence="2">
    <location>
        <begin position="1593"/>
        <end position="1613"/>
    </location>
</feature>
<keyword evidence="2" id="KW-0812">Transmembrane</keyword>
<reference evidence="4 5" key="1">
    <citation type="journal article" date="2007" name="Science">
        <title>Sea anemone genome reveals ancestral eumetazoan gene repertoire and genomic organization.</title>
        <authorList>
            <person name="Putnam N.H."/>
            <person name="Srivastava M."/>
            <person name="Hellsten U."/>
            <person name="Dirks B."/>
            <person name="Chapman J."/>
            <person name="Salamov A."/>
            <person name="Terry A."/>
            <person name="Shapiro H."/>
            <person name="Lindquist E."/>
            <person name="Kapitonov V.V."/>
            <person name="Jurka J."/>
            <person name="Genikhovich G."/>
            <person name="Grigoriev I.V."/>
            <person name="Lucas S.M."/>
            <person name="Steele R.E."/>
            <person name="Finnerty J.R."/>
            <person name="Technau U."/>
            <person name="Martindale M.Q."/>
            <person name="Rokhsar D.S."/>
        </authorList>
    </citation>
    <scope>NUCLEOTIDE SEQUENCE [LARGE SCALE GENOMIC DNA]</scope>
    <source>
        <strain evidence="5">CH2 X CH6</strain>
    </source>
</reference>
<protein>
    <recommendedName>
        <fullName evidence="3">SEC7 domain-containing protein</fullName>
    </recommendedName>
</protein>
<dbReference type="PANTHER" id="PTHR10663">
    <property type="entry name" value="GUANYL-NUCLEOTIDE EXCHANGE FACTOR"/>
    <property type="match status" value="1"/>
</dbReference>